<proteinExistence type="predicted"/>
<evidence type="ECO:0000256" key="2">
    <source>
        <dbReference type="SAM" id="SignalP"/>
    </source>
</evidence>
<evidence type="ECO:0000313" key="3">
    <source>
        <dbReference type="EMBL" id="KAK3861914.1"/>
    </source>
</evidence>
<organism evidence="3 4">
    <name type="scientific">Petrolisthes cinctipes</name>
    <name type="common">Flat porcelain crab</name>
    <dbReference type="NCBI Taxonomy" id="88211"/>
    <lineage>
        <taxon>Eukaryota</taxon>
        <taxon>Metazoa</taxon>
        <taxon>Ecdysozoa</taxon>
        <taxon>Arthropoda</taxon>
        <taxon>Crustacea</taxon>
        <taxon>Multicrustacea</taxon>
        <taxon>Malacostraca</taxon>
        <taxon>Eumalacostraca</taxon>
        <taxon>Eucarida</taxon>
        <taxon>Decapoda</taxon>
        <taxon>Pleocyemata</taxon>
        <taxon>Anomura</taxon>
        <taxon>Galatheoidea</taxon>
        <taxon>Porcellanidae</taxon>
        <taxon>Petrolisthes</taxon>
    </lineage>
</organism>
<gene>
    <name evidence="3" type="ORF">Pcinc_032160</name>
</gene>
<comment type="caution">
    <text evidence="3">The sequence shown here is derived from an EMBL/GenBank/DDBJ whole genome shotgun (WGS) entry which is preliminary data.</text>
</comment>
<feature type="chain" id="PRO_5042174189" evidence="2">
    <location>
        <begin position="36"/>
        <end position="136"/>
    </location>
</feature>
<protein>
    <submittedName>
        <fullName evidence="3">Uncharacterized protein</fullName>
    </submittedName>
</protein>
<keyword evidence="4" id="KW-1185">Reference proteome</keyword>
<feature type="region of interest" description="Disordered" evidence="1">
    <location>
        <begin position="37"/>
        <end position="60"/>
    </location>
</feature>
<dbReference type="Proteomes" id="UP001286313">
    <property type="component" value="Unassembled WGS sequence"/>
</dbReference>
<feature type="signal peptide" evidence="2">
    <location>
        <begin position="1"/>
        <end position="35"/>
    </location>
</feature>
<accession>A0AAE1EUP4</accession>
<evidence type="ECO:0000313" key="4">
    <source>
        <dbReference type="Proteomes" id="UP001286313"/>
    </source>
</evidence>
<reference evidence="3" key="1">
    <citation type="submission" date="2023-10" db="EMBL/GenBank/DDBJ databases">
        <title>Genome assemblies of two species of porcelain crab, Petrolisthes cinctipes and Petrolisthes manimaculis (Anomura: Porcellanidae).</title>
        <authorList>
            <person name="Angst P."/>
        </authorList>
    </citation>
    <scope>NUCLEOTIDE SEQUENCE</scope>
    <source>
        <strain evidence="3">PB745_01</strain>
        <tissue evidence="3">Gill</tissue>
    </source>
</reference>
<dbReference type="AlphaFoldDB" id="A0AAE1EUP4"/>
<dbReference type="EMBL" id="JAWQEG010004374">
    <property type="protein sequence ID" value="KAK3861914.1"/>
    <property type="molecule type" value="Genomic_DNA"/>
</dbReference>
<name>A0AAE1EUP4_PETCI</name>
<keyword evidence="2" id="KW-0732">Signal</keyword>
<sequence length="136" mass="14949">MSLATTTSSTSSSLPLRFLLLLLLLLLAVPRLGRCEEDGGQVSEQEDQTQKQQEEEEGKQHVVVSYSDNVQQKYVVVWADAPPKATRESSSRENSNFDITSVNCTSDDNCTAELLGLDLALSYPSDLPSSPYCECE</sequence>
<evidence type="ECO:0000256" key="1">
    <source>
        <dbReference type="SAM" id="MobiDB-lite"/>
    </source>
</evidence>